<dbReference type="InterPro" id="IPR036415">
    <property type="entry name" value="Lamin_tail_dom_sf"/>
</dbReference>
<organism evidence="2 3">
    <name type="scientific">Vibrio mangrovi</name>
    <dbReference type="NCBI Taxonomy" id="474394"/>
    <lineage>
        <taxon>Bacteria</taxon>
        <taxon>Pseudomonadati</taxon>
        <taxon>Pseudomonadota</taxon>
        <taxon>Gammaproteobacteria</taxon>
        <taxon>Vibrionales</taxon>
        <taxon>Vibrionaceae</taxon>
        <taxon>Vibrio</taxon>
    </lineage>
</organism>
<evidence type="ECO:0000313" key="2">
    <source>
        <dbReference type="EMBL" id="SMS00105.1"/>
    </source>
</evidence>
<reference evidence="2 3" key="1">
    <citation type="submission" date="2017-05" db="EMBL/GenBank/DDBJ databases">
        <authorList>
            <person name="Song R."/>
            <person name="Chenine A.L."/>
            <person name="Ruprecht R.M."/>
        </authorList>
    </citation>
    <scope>NUCLEOTIDE SEQUENCE [LARGE SCALE GENOMIC DNA]</scope>
    <source>
        <strain evidence="2 3">CECT 7927</strain>
    </source>
</reference>
<name>A0A1Y6IR40_9VIBR</name>
<sequence length="254" mass="28353">MSDMIQKIQQLCQEIASAHPLEQTEMNTYWTALNDLQMKSQIGISALDFRGEPDGNESIRITNQGHGNWNIGHWRINAGTPNQNYIFPENTLIHAGETIEIYTQPGSQHSFNSNRPIWNNHGDTGTLLNEVGETVSSWVFGKDAHACVVIANVHYDGEEFRTEGDEYVELQNISEHLVDLSRWQLKAMSNDHTFSFPPGAVLEPHNAVRVYTNRAPGAANEYSFNSPTAIWNNAGGQCLLLDDSGNEVATYTYG</sequence>
<gene>
    <name evidence="2" type="ORF">VIM7927_01346</name>
</gene>
<evidence type="ECO:0000313" key="3">
    <source>
        <dbReference type="Proteomes" id="UP000196125"/>
    </source>
</evidence>
<feature type="domain" description="LTD" evidence="1">
    <location>
        <begin position="131"/>
        <end position="254"/>
    </location>
</feature>
<protein>
    <submittedName>
        <fullName evidence="2">Intermediate filament tail domain protein</fullName>
    </submittedName>
</protein>
<accession>A0A1Y6IR40</accession>
<dbReference type="AlphaFoldDB" id="A0A1Y6IR40"/>
<dbReference type="InterPro" id="IPR001322">
    <property type="entry name" value="Lamin_tail_dom"/>
</dbReference>
<evidence type="ECO:0000259" key="1">
    <source>
        <dbReference type="PROSITE" id="PS51841"/>
    </source>
</evidence>
<dbReference type="PROSITE" id="PS51841">
    <property type="entry name" value="LTD"/>
    <property type="match status" value="1"/>
</dbReference>
<dbReference type="SUPFAM" id="SSF74853">
    <property type="entry name" value="Lamin A/C globular tail domain"/>
    <property type="match status" value="2"/>
</dbReference>
<dbReference type="EMBL" id="FXXI01000002">
    <property type="protein sequence ID" value="SMS00105.1"/>
    <property type="molecule type" value="Genomic_DNA"/>
</dbReference>
<proteinExistence type="predicted"/>
<dbReference type="Pfam" id="PF00932">
    <property type="entry name" value="LTD"/>
    <property type="match status" value="2"/>
</dbReference>
<dbReference type="Proteomes" id="UP000196125">
    <property type="component" value="Unassembled WGS sequence"/>
</dbReference>
<dbReference type="Gene3D" id="2.60.40.1260">
    <property type="entry name" value="Lamin Tail domain"/>
    <property type="match status" value="2"/>
</dbReference>